<evidence type="ECO:0000313" key="2">
    <source>
        <dbReference type="EMBL" id="KGE71719.1"/>
    </source>
</evidence>
<dbReference type="AlphaFoldDB" id="A0A098QVF5"/>
<dbReference type="eggNOG" id="COG1235">
    <property type="taxonomic scope" value="Bacteria"/>
</dbReference>
<dbReference type="CDD" id="cd00038">
    <property type="entry name" value="CAP_ED"/>
    <property type="match status" value="1"/>
</dbReference>
<dbReference type="InterPro" id="IPR014710">
    <property type="entry name" value="RmlC-like_jellyroll"/>
</dbReference>
<keyword evidence="3" id="KW-1185">Reference proteome</keyword>
<dbReference type="Pfam" id="PF00027">
    <property type="entry name" value="cNMP_binding"/>
    <property type="match status" value="2"/>
</dbReference>
<evidence type="ECO:0000259" key="1">
    <source>
        <dbReference type="PROSITE" id="PS50042"/>
    </source>
</evidence>
<dbReference type="SMART" id="SM00100">
    <property type="entry name" value="cNMP"/>
    <property type="match status" value="2"/>
</dbReference>
<dbReference type="PANTHER" id="PTHR11635">
    <property type="entry name" value="CAMP-DEPENDENT PROTEIN KINASE REGULATORY CHAIN"/>
    <property type="match status" value="1"/>
</dbReference>
<dbReference type="SUPFAM" id="SSF56281">
    <property type="entry name" value="Metallo-hydrolase/oxidoreductase"/>
    <property type="match status" value="1"/>
</dbReference>
<dbReference type="OrthoDB" id="9800940at2"/>
<dbReference type="InterPro" id="IPR000595">
    <property type="entry name" value="cNMP-bd_dom"/>
</dbReference>
<dbReference type="InterPro" id="IPR018490">
    <property type="entry name" value="cNMP-bd_dom_sf"/>
</dbReference>
<dbReference type="SUPFAM" id="SSF51206">
    <property type="entry name" value="cAMP-binding domain-like"/>
    <property type="match status" value="2"/>
</dbReference>
<dbReference type="GO" id="GO:0030552">
    <property type="term" value="F:cAMP binding"/>
    <property type="evidence" value="ECO:0007669"/>
    <property type="project" value="TreeGrafter"/>
</dbReference>
<feature type="domain" description="Cyclic nucleotide-binding" evidence="1">
    <location>
        <begin position="647"/>
        <end position="710"/>
    </location>
</feature>
<protein>
    <recommendedName>
        <fullName evidence="1">Cyclic nucleotide-binding domain-containing protein</fullName>
    </recommendedName>
</protein>
<dbReference type="Proteomes" id="UP000029692">
    <property type="component" value="Unassembled WGS sequence"/>
</dbReference>
<comment type="caution">
    <text evidence="2">The sequence shown here is derived from an EMBL/GenBank/DDBJ whole genome shotgun (WGS) entry which is preliminary data.</text>
</comment>
<name>A0A098QVF5_9SPIO</name>
<dbReference type="InterPro" id="IPR050503">
    <property type="entry name" value="cAMP-dep_PK_reg_su-like"/>
</dbReference>
<feature type="domain" description="Cyclic nucleotide-binding" evidence="1">
    <location>
        <begin position="511"/>
        <end position="596"/>
    </location>
</feature>
<sequence length="737" mass="82744">MEKIEVSPGVYLVTIPKAGRSVLCGCPPDVTKHLMKRGLIHRKPWDGGLFESGPDAILLSDLPLQGGVFTNMAEFPILQMFYRQGMIIPGHPGNTGRKPLILGLSQQLRSLRDYLFRGTYGLGTLEEIQACGVDDQLARELLRIKLAFSFEKIRKYDELLEMVSLDGGQVELAPGVTAQRLGMNRFRFTEDDQELEVDLNLPAGQTYPAPVTLGFHRIQRHYFSVIHVGEGDGWDPHRPCMSSIVMFQGKIYLIDTGPNILDSLTALGISVNEIHGIFQTHAHDDHFAGLTSLVRTDHRIAYFATPMVRSTIMKKLAAIMGLPEKRFQRTFEFHDLKEGQWNNIDGLEVKPILSIHPVETTVLKFRSMWEGGYKTYAHLADIASWDVMKRMLLDHPKADEFSRQLYERIAGQLLKPADIKKIDIGGGLIHGDARDFSGDRSKKIILAHMDRDLTTQEKEIGANVSFGQEDVLIPAHSDYVRVQAGAYLRSYFPQAARYDLHMLLNCPLVSFNSGVLIQRSGVQAKNVYLIVNGVAEVVQSSRELDHMLSAGTLIGELEALGGEAPAQTYRARSYVNALAIPTELYRLFIQRNADLRSVTASCEAMLFLQTTWLFGEMVSSPVMHRVVQAMETRLYPPGDRIKNFDESSLFLVKSGRGRVLMDDREIEVLGPGDFFGEESIFFGKTGSLFSLVLDEDSQLFVIKGSALRDIPIIEWKIVETYERRLRAFGESVSRIHS</sequence>
<evidence type="ECO:0000313" key="3">
    <source>
        <dbReference type="Proteomes" id="UP000029692"/>
    </source>
</evidence>
<dbReference type="STRING" id="1480694.DC28_10755"/>
<dbReference type="Pfam" id="PF23023">
    <property type="entry name" value="Anti-Pycsar_Apyc1"/>
    <property type="match status" value="1"/>
</dbReference>
<accession>A0A098QVF5</accession>
<dbReference type="RefSeq" id="WP_037548163.1">
    <property type="nucleotide sequence ID" value="NZ_JNUP01000065.1"/>
</dbReference>
<reference evidence="2 3" key="1">
    <citation type="submission" date="2014-05" db="EMBL/GenBank/DDBJ databases">
        <title>De novo Genome Sequence of Spirocheata sp.</title>
        <authorList>
            <person name="Shivani Y."/>
            <person name="Subhash Y."/>
            <person name="Tushar L."/>
            <person name="Sasikala C."/>
            <person name="Ramana C.V."/>
        </authorList>
    </citation>
    <scope>NUCLEOTIDE SEQUENCE [LARGE SCALE GENOMIC DNA]</scope>
    <source>
        <strain evidence="2 3">JC230</strain>
    </source>
</reference>
<organism evidence="2 3">
    <name type="scientific">Spirochaeta lutea</name>
    <dbReference type="NCBI Taxonomy" id="1480694"/>
    <lineage>
        <taxon>Bacteria</taxon>
        <taxon>Pseudomonadati</taxon>
        <taxon>Spirochaetota</taxon>
        <taxon>Spirochaetia</taxon>
        <taxon>Spirochaetales</taxon>
        <taxon>Spirochaetaceae</taxon>
        <taxon>Spirochaeta</taxon>
    </lineage>
</organism>
<gene>
    <name evidence="2" type="ORF">DC28_10755</name>
</gene>
<proteinExistence type="predicted"/>
<dbReference type="PROSITE" id="PS50042">
    <property type="entry name" value="CNMP_BINDING_3"/>
    <property type="match status" value="2"/>
</dbReference>
<dbReference type="Gene3D" id="3.60.15.10">
    <property type="entry name" value="Ribonuclease Z/Hydroxyacylglutathione hydrolase-like"/>
    <property type="match status" value="1"/>
</dbReference>
<dbReference type="EMBL" id="JNUP01000065">
    <property type="protein sequence ID" value="KGE71719.1"/>
    <property type="molecule type" value="Genomic_DNA"/>
</dbReference>
<dbReference type="eggNOG" id="COG2905">
    <property type="taxonomic scope" value="Bacteria"/>
</dbReference>
<dbReference type="GO" id="GO:0005829">
    <property type="term" value="C:cytosol"/>
    <property type="evidence" value="ECO:0007669"/>
    <property type="project" value="TreeGrafter"/>
</dbReference>
<dbReference type="PANTHER" id="PTHR11635:SF152">
    <property type="entry name" value="CAMP-DEPENDENT PROTEIN KINASE TYPE I REGULATORY SUBUNIT-RELATED"/>
    <property type="match status" value="1"/>
</dbReference>
<dbReference type="InterPro" id="IPR036866">
    <property type="entry name" value="RibonucZ/Hydroxyglut_hydro"/>
</dbReference>
<dbReference type="GO" id="GO:0004862">
    <property type="term" value="F:cAMP-dependent protein kinase inhibitor activity"/>
    <property type="evidence" value="ECO:0007669"/>
    <property type="project" value="TreeGrafter"/>
</dbReference>
<dbReference type="Gene3D" id="2.60.120.10">
    <property type="entry name" value="Jelly Rolls"/>
    <property type="match status" value="2"/>
</dbReference>
<dbReference type="GO" id="GO:0005952">
    <property type="term" value="C:cAMP-dependent protein kinase complex"/>
    <property type="evidence" value="ECO:0007669"/>
    <property type="project" value="InterPro"/>
</dbReference>
<dbReference type="GO" id="GO:0034236">
    <property type="term" value="F:protein kinase A catalytic subunit binding"/>
    <property type="evidence" value="ECO:0007669"/>
    <property type="project" value="TreeGrafter"/>
</dbReference>